<feature type="transmembrane region" description="Helical" evidence="10">
    <location>
        <begin position="296"/>
        <end position="319"/>
    </location>
</feature>
<evidence type="ECO:0000259" key="11">
    <source>
        <dbReference type="SMART" id="SM00831"/>
    </source>
</evidence>
<dbReference type="SUPFAM" id="SSF81653">
    <property type="entry name" value="Calcium ATPase, transduction domain A"/>
    <property type="match status" value="1"/>
</dbReference>
<keyword evidence="6" id="KW-0460">Magnesium</keyword>
<dbReference type="NCBIfam" id="TIGR01494">
    <property type="entry name" value="ATPase_P-type"/>
    <property type="match status" value="3"/>
</dbReference>
<dbReference type="PANTHER" id="PTHR24093">
    <property type="entry name" value="CATION TRANSPORTING ATPASE"/>
    <property type="match status" value="1"/>
</dbReference>
<evidence type="ECO:0000313" key="13">
    <source>
        <dbReference type="Proteomes" id="UP001301388"/>
    </source>
</evidence>
<dbReference type="InterPro" id="IPR006068">
    <property type="entry name" value="ATPase_P-typ_cation-transptr_C"/>
</dbReference>
<dbReference type="Pfam" id="PF00122">
    <property type="entry name" value="E1-E2_ATPase"/>
    <property type="match status" value="1"/>
</dbReference>
<keyword evidence="4" id="KW-0547">Nucleotide-binding</keyword>
<proteinExistence type="predicted"/>
<comment type="caution">
    <text evidence="12">The sequence shown here is derived from an EMBL/GenBank/DDBJ whole genome shotgun (WGS) entry which is preliminary data.</text>
</comment>
<dbReference type="InterPro" id="IPR008250">
    <property type="entry name" value="ATPase_P-typ_transduc_dom_A_sf"/>
</dbReference>
<reference evidence="12 13" key="1">
    <citation type="submission" date="2023-12" db="EMBL/GenBank/DDBJ databases">
        <title>Baltic Sea Cyanobacteria.</title>
        <authorList>
            <person name="Delbaje E."/>
            <person name="Fewer D.P."/>
            <person name="Shishido T.K."/>
        </authorList>
    </citation>
    <scope>NUCLEOTIDE SEQUENCE [LARGE SCALE GENOMIC DNA]</scope>
    <source>
        <strain evidence="12 13">UHCC 0370</strain>
    </source>
</reference>
<dbReference type="PRINTS" id="PR00120">
    <property type="entry name" value="HATPASE"/>
</dbReference>
<dbReference type="InterPro" id="IPR059000">
    <property type="entry name" value="ATPase_P-type_domA"/>
</dbReference>
<comment type="subcellular location">
    <subcellularLocation>
        <location evidence="1">Membrane</location>
        <topology evidence="1">Multi-pass membrane protein</topology>
    </subcellularLocation>
</comment>
<dbReference type="InterPro" id="IPR036412">
    <property type="entry name" value="HAD-like_sf"/>
</dbReference>
<dbReference type="SUPFAM" id="SSF56784">
    <property type="entry name" value="HAD-like"/>
    <property type="match status" value="1"/>
</dbReference>
<feature type="transmembrane region" description="Helical" evidence="10">
    <location>
        <begin position="70"/>
        <end position="89"/>
    </location>
</feature>
<dbReference type="Gene3D" id="1.20.1110.10">
    <property type="entry name" value="Calcium-transporting ATPase, transmembrane domain"/>
    <property type="match status" value="1"/>
</dbReference>
<dbReference type="Gene3D" id="3.40.50.1000">
    <property type="entry name" value="HAD superfamily/HAD-like"/>
    <property type="match status" value="1"/>
</dbReference>
<keyword evidence="2 10" id="KW-0812">Transmembrane</keyword>
<keyword evidence="13" id="KW-1185">Reference proteome</keyword>
<dbReference type="InterPro" id="IPR001757">
    <property type="entry name" value="P_typ_ATPase"/>
</dbReference>
<feature type="transmembrane region" description="Helical" evidence="10">
    <location>
        <begin position="835"/>
        <end position="856"/>
    </location>
</feature>
<dbReference type="SMART" id="SM00831">
    <property type="entry name" value="Cation_ATPase_N"/>
    <property type="match status" value="1"/>
</dbReference>
<evidence type="ECO:0000256" key="9">
    <source>
        <dbReference type="ARBA" id="ARBA00023136"/>
    </source>
</evidence>
<feature type="transmembrane region" description="Helical" evidence="10">
    <location>
        <begin position="899"/>
        <end position="918"/>
    </location>
</feature>
<dbReference type="SUPFAM" id="SSF81665">
    <property type="entry name" value="Calcium ATPase, transmembrane domain M"/>
    <property type="match status" value="1"/>
</dbReference>
<dbReference type="RefSeq" id="WP_323260298.1">
    <property type="nucleotide sequence ID" value="NZ_JAYGIE010000014.1"/>
</dbReference>
<keyword evidence="3" id="KW-0479">Metal-binding</keyword>
<dbReference type="Gene3D" id="3.40.1110.10">
    <property type="entry name" value="Calcium-transporting ATPase, cytoplasmic domain N"/>
    <property type="match status" value="1"/>
</dbReference>
<dbReference type="SFLD" id="SFLDG00002">
    <property type="entry name" value="C1.7:_P-type_atpase_like"/>
    <property type="match status" value="1"/>
</dbReference>
<evidence type="ECO:0000313" key="12">
    <source>
        <dbReference type="EMBL" id="MEA5476970.1"/>
    </source>
</evidence>
<dbReference type="EMBL" id="JAYGIE010000014">
    <property type="protein sequence ID" value="MEA5476970.1"/>
    <property type="molecule type" value="Genomic_DNA"/>
</dbReference>
<dbReference type="InterPro" id="IPR018303">
    <property type="entry name" value="ATPase_P-typ_P_site"/>
</dbReference>
<dbReference type="PRINTS" id="PR00119">
    <property type="entry name" value="CATATPASE"/>
</dbReference>
<feature type="transmembrane region" description="Helical" evidence="10">
    <location>
        <begin position="796"/>
        <end position="815"/>
    </location>
</feature>
<protein>
    <submittedName>
        <fullName evidence="12">Cation-translocating P-type ATPase</fullName>
    </submittedName>
</protein>
<evidence type="ECO:0000256" key="7">
    <source>
        <dbReference type="ARBA" id="ARBA00022967"/>
    </source>
</evidence>
<dbReference type="CDD" id="cd02089">
    <property type="entry name" value="P-type_ATPase_Ca_prok"/>
    <property type="match status" value="1"/>
</dbReference>
<dbReference type="InterPro" id="IPR004014">
    <property type="entry name" value="ATPase_P-typ_cation-transptr_N"/>
</dbReference>
<feature type="transmembrane region" description="Helical" evidence="10">
    <location>
        <begin position="265"/>
        <end position="284"/>
    </location>
</feature>
<dbReference type="InterPro" id="IPR044492">
    <property type="entry name" value="P_typ_ATPase_HD_dom"/>
</dbReference>
<evidence type="ECO:0000256" key="1">
    <source>
        <dbReference type="ARBA" id="ARBA00004141"/>
    </source>
</evidence>
<evidence type="ECO:0000256" key="10">
    <source>
        <dbReference type="SAM" id="Phobius"/>
    </source>
</evidence>
<evidence type="ECO:0000256" key="3">
    <source>
        <dbReference type="ARBA" id="ARBA00022723"/>
    </source>
</evidence>
<dbReference type="InterPro" id="IPR023298">
    <property type="entry name" value="ATPase_P-typ_TM_dom_sf"/>
</dbReference>
<dbReference type="SUPFAM" id="SSF81660">
    <property type="entry name" value="Metal cation-transporting ATPase, ATP-binding domain N"/>
    <property type="match status" value="1"/>
</dbReference>
<dbReference type="InterPro" id="IPR023214">
    <property type="entry name" value="HAD_sf"/>
</dbReference>
<dbReference type="Gene3D" id="2.70.150.10">
    <property type="entry name" value="Calcium-transporting ATPase, cytoplasmic transduction domain A"/>
    <property type="match status" value="1"/>
</dbReference>
<dbReference type="SFLD" id="SFLDF00027">
    <property type="entry name" value="p-type_atpase"/>
    <property type="match status" value="1"/>
</dbReference>
<feature type="transmembrane region" description="Helical" evidence="10">
    <location>
        <begin position="101"/>
        <end position="117"/>
    </location>
</feature>
<gene>
    <name evidence="12" type="ORF">VB774_04990</name>
</gene>
<evidence type="ECO:0000256" key="5">
    <source>
        <dbReference type="ARBA" id="ARBA00022840"/>
    </source>
</evidence>
<evidence type="ECO:0000256" key="4">
    <source>
        <dbReference type="ARBA" id="ARBA00022741"/>
    </source>
</evidence>
<name>A0ABU5TFH6_9CYAN</name>
<accession>A0ABU5TFH6</accession>
<feature type="domain" description="Cation-transporting P-type ATPase N-terminal" evidence="11">
    <location>
        <begin position="16"/>
        <end position="90"/>
    </location>
</feature>
<evidence type="ECO:0000256" key="2">
    <source>
        <dbReference type="ARBA" id="ARBA00022692"/>
    </source>
</evidence>
<dbReference type="PROSITE" id="PS00154">
    <property type="entry name" value="ATPASE_E1_E2"/>
    <property type="match status" value="1"/>
</dbReference>
<dbReference type="InterPro" id="IPR023299">
    <property type="entry name" value="ATPase_P-typ_cyto_dom_N"/>
</dbReference>
<dbReference type="Pfam" id="PF13246">
    <property type="entry name" value="Cation_ATPase"/>
    <property type="match status" value="1"/>
</dbReference>
<keyword evidence="5" id="KW-0067">ATP-binding</keyword>
<keyword evidence="7" id="KW-1278">Translocase</keyword>
<dbReference type="PANTHER" id="PTHR24093:SF506">
    <property type="entry name" value="CATION-TRANSPORTING ATPASE PMA1"/>
    <property type="match status" value="1"/>
</dbReference>
<dbReference type="Pfam" id="PF00689">
    <property type="entry name" value="Cation_ATPase_C"/>
    <property type="match status" value="1"/>
</dbReference>
<sequence>MTIETKEVNPASSIARWHTFSAEEVLGFLESDPNQGITSQEVSARFDRYGANELVEKAGRSSLRIFIDQFTNIMLVMLMAVAVVSAILSLTKPTPEFPKDAVAIFSIVLLNGILGYMQETNAEKALAALKRMSSPKVRVIRNGNISEINGKELVPGDIMLLEAGVQVAADGRLIEEQNLQVRESALTGEAEAVSKDAKLLLEEDASLGDRLNCVYQGTEVLQGRAKVVVTKTGMLTELGKIATLLQDVENEDTPLQQRMTQLGNVLVSGSLALVVLVVIVGVISKGTGAFGELLETSLSMAVAVVPEGLPAVVTVTLALGTQRMVKRNALIRRLPAVETLGSVTTICSDKTGTLTQNKMVVQGIRTGLHSLQVTGNGYAPTGEFSILGSPNTDPAFVVNNIPEVQQLLMACVFCNDAILQQKNGEWIIIGDPTEGALLVLAAKGGCESAEWQHRMPRMFEVPFSSERKRMSVLVQGEYGGHVLFCKGSPELTLECCTHIQTGDQIQELSSEQRQHVLAQNNELASRGLRVLGFAYRNLNELPEDGITVKDESNLTWVGLVGMFDAPRPEVREAVKRCREAGIRPIMITGDHQLTAQAIAEDLGIDQVGDRVLTGKELEKMSADELDYEVNHVNVYARVSPEHKLRIVQALQRQHQFVAMTGDGVNDAPALKQADIGIAMGITGTDVSKEASDMILLDDNFATIVAATEEGRVVYTNIRRFIKYILGSNIGEVITIASAPLMGLNVPLVPLQILWMNLVTDGLPALALAVEPAEPNVMKTPPVDPRENIFARGMGMYMVRIGIVLAIISISLMVWAQGYTTTHTFDGTYDPERWTTMVFTTLCISQMGHAIAIRSNTQLTIELNPMTNLYVWGSVIMTTVLQLVLIYVEPFRNFFGTHLISPTELAICFGFSTLMFVWIELEKLVIRWWLWQRQT</sequence>
<keyword evidence="8 10" id="KW-1133">Transmembrane helix</keyword>
<dbReference type="Proteomes" id="UP001301388">
    <property type="component" value="Unassembled WGS sequence"/>
</dbReference>
<organism evidence="12 13">
    <name type="scientific">Pseudanabaena galeata UHCC 0370</name>
    <dbReference type="NCBI Taxonomy" id="3110310"/>
    <lineage>
        <taxon>Bacteria</taxon>
        <taxon>Bacillati</taxon>
        <taxon>Cyanobacteriota</taxon>
        <taxon>Cyanophyceae</taxon>
        <taxon>Pseudanabaenales</taxon>
        <taxon>Pseudanabaenaceae</taxon>
        <taxon>Pseudanabaena</taxon>
    </lineage>
</organism>
<evidence type="ECO:0000256" key="8">
    <source>
        <dbReference type="ARBA" id="ARBA00022989"/>
    </source>
</evidence>
<dbReference type="Pfam" id="PF00690">
    <property type="entry name" value="Cation_ATPase_N"/>
    <property type="match status" value="1"/>
</dbReference>
<dbReference type="SFLD" id="SFLDS00003">
    <property type="entry name" value="Haloacid_Dehalogenase"/>
    <property type="match status" value="1"/>
</dbReference>
<keyword evidence="9 10" id="KW-0472">Membrane</keyword>
<evidence type="ECO:0000256" key="6">
    <source>
        <dbReference type="ARBA" id="ARBA00022842"/>
    </source>
</evidence>
<feature type="transmembrane region" description="Helical" evidence="10">
    <location>
        <begin position="868"/>
        <end position="887"/>
    </location>
</feature>